<accession>A0A915HVS8</accession>
<dbReference type="WBParaSite" id="nRc.2.0.1.t05518-RA">
    <property type="protein sequence ID" value="nRc.2.0.1.t05518-RA"/>
    <property type="gene ID" value="nRc.2.0.1.g05518"/>
</dbReference>
<sequence>MYSRVERAFYRIVPFVPARRIDNPPMGTTAKDDCSKRMKNNVRARDPRKNANSAKKLIGK</sequence>
<evidence type="ECO:0000313" key="2">
    <source>
        <dbReference type="Proteomes" id="UP000887565"/>
    </source>
</evidence>
<dbReference type="AlphaFoldDB" id="A0A915HVS8"/>
<name>A0A915HVS8_ROMCU</name>
<evidence type="ECO:0000313" key="3">
    <source>
        <dbReference type="WBParaSite" id="nRc.2.0.1.t05518-RA"/>
    </source>
</evidence>
<proteinExistence type="predicted"/>
<dbReference type="Proteomes" id="UP000887565">
    <property type="component" value="Unplaced"/>
</dbReference>
<protein>
    <submittedName>
        <fullName evidence="3">Uncharacterized protein</fullName>
    </submittedName>
</protein>
<feature type="region of interest" description="Disordered" evidence="1">
    <location>
        <begin position="20"/>
        <end position="60"/>
    </location>
</feature>
<organism evidence="2 3">
    <name type="scientific">Romanomermis culicivorax</name>
    <name type="common">Nematode worm</name>
    <dbReference type="NCBI Taxonomy" id="13658"/>
    <lineage>
        <taxon>Eukaryota</taxon>
        <taxon>Metazoa</taxon>
        <taxon>Ecdysozoa</taxon>
        <taxon>Nematoda</taxon>
        <taxon>Enoplea</taxon>
        <taxon>Dorylaimia</taxon>
        <taxon>Mermithida</taxon>
        <taxon>Mermithoidea</taxon>
        <taxon>Mermithidae</taxon>
        <taxon>Romanomermis</taxon>
    </lineage>
</organism>
<evidence type="ECO:0000256" key="1">
    <source>
        <dbReference type="SAM" id="MobiDB-lite"/>
    </source>
</evidence>
<keyword evidence="2" id="KW-1185">Reference proteome</keyword>
<reference evidence="3" key="1">
    <citation type="submission" date="2022-11" db="UniProtKB">
        <authorList>
            <consortium name="WormBaseParasite"/>
        </authorList>
    </citation>
    <scope>IDENTIFICATION</scope>
</reference>